<feature type="compositionally biased region" description="Low complexity" evidence="3">
    <location>
        <begin position="1"/>
        <end position="13"/>
    </location>
</feature>
<dbReference type="InterPro" id="IPR001313">
    <property type="entry name" value="Pumilio_RNA-bd_rpt"/>
</dbReference>
<feature type="compositionally biased region" description="Low complexity" evidence="3">
    <location>
        <begin position="1001"/>
        <end position="1014"/>
    </location>
</feature>
<dbReference type="PANTHER" id="PTHR47093:SF1">
    <property type="entry name" value="PROTEIN JSN1-RELATED"/>
    <property type="match status" value="1"/>
</dbReference>
<feature type="region of interest" description="Disordered" evidence="3">
    <location>
        <begin position="458"/>
        <end position="494"/>
    </location>
</feature>
<evidence type="ECO:0000256" key="1">
    <source>
        <dbReference type="ARBA" id="ARBA00022737"/>
    </source>
</evidence>
<feature type="compositionally biased region" description="Low complexity" evidence="3">
    <location>
        <begin position="955"/>
        <end position="992"/>
    </location>
</feature>
<feature type="compositionally biased region" description="Low complexity" evidence="3">
    <location>
        <begin position="150"/>
        <end position="176"/>
    </location>
</feature>
<dbReference type="InterPro" id="IPR016024">
    <property type="entry name" value="ARM-type_fold"/>
</dbReference>
<keyword evidence="6" id="KW-1185">Reference proteome</keyword>
<name>A0ABP0E6N2_9ASCO</name>
<feature type="compositionally biased region" description="Low complexity" evidence="3">
    <location>
        <begin position="475"/>
        <end position="486"/>
    </location>
</feature>
<accession>A0ABP0E6N2</accession>
<reference evidence="5 6" key="1">
    <citation type="submission" date="2024-01" db="EMBL/GenBank/DDBJ databases">
        <authorList>
            <consortium name="Genoscope - CEA"/>
            <person name="William W."/>
        </authorList>
    </citation>
    <scope>NUCLEOTIDE SEQUENCE [LARGE SCALE GENOMIC DNA]</scope>
    <source>
        <strain evidence="5 6">29B2s-10</strain>
    </source>
</reference>
<protein>
    <submittedName>
        <fullName evidence="5">mRNA-binding protein Puf2p</fullName>
    </submittedName>
</protein>
<dbReference type="PANTHER" id="PTHR47093">
    <property type="entry name" value="PROTEIN JSN1-RELATED"/>
    <property type="match status" value="1"/>
</dbReference>
<dbReference type="Gene3D" id="1.25.10.10">
    <property type="entry name" value="Leucine-rich Repeat Variant"/>
    <property type="match status" value="1"/>
</dbReference>
<feature type="domain" description="PUM-HD" evidence="4">
    <location>
        <begin position="543"/>
        <end position="935"/>
    </location>
</feature>
<sequence length="1093" mass="120517">MSSRSSNMFNSSNPSPPSISLTPATTQNRSRSGTLPTSYYANHSNNFQPNSSPLISSLDPLGLPTMDQISLGLSPNVNAVDIPTNTSTRRMRSGSLFSTSSIWNDDAIPASPGLLDNSSIHSASSGSFLSPRLTAQPSTNPVTSAIPNMSSNSTNGTNGSTTTSTAPPNNAPRNRSYTTTGAVSNILPNGNYTMDSVAAGRLLPTSGMTPSGPSHDLTLDSLLNNLNVNGSAPRHRSQTFSGSTPNMSEATLHLGPNPNLNDSTQAGHSFLGQNNILGQSNNSLQSHLMQQQSQHQQQHQSQIQTQMGQQTQPQPQHPSLLLSSQQMNDQLPYLQDDFDISKVSITTNFENPNLAPTRFVLFDNLPHFVDALKMWSILSSSIGSHRVIVNIRSIRVASLNTSKIALVECVSVDVAMNVKASFNHMELIPGIVIYVAFAKFELNEPVVSNMTSTAASGVLSTSPHNASTSGATGVSNTASTKSSSTNGRQQSSEVCKPCPTDIVAIEESLLNSIQQLSTSSDKKVDLQKIVSLIKKSIAYSNDNYQDNFGPLPDPIPIRQFDSPKLRDLRKVLEHEESSSSAGHSSSSEDEGSHQKIMTQLELEELCLAMLDELPELCYDYLGNTIIQKIFCVVESPLIKLMMVKEITPYLTQLGIHKNGTWAIQKIISLCQNDYQQKYLIAASLKPYAVKLFNDQFGNYVLQGCLKFGTPFNDFIFETVLDNFLEISFGRFGARSIRTILETANENNIVSKEQILLVAGLIVQYANELVVNSNGSLLITWFLDTYNSNSSSDDRFKLLSAKLLPNLEQLCCHKLANLTILKILNNRMDYFSKQLIMDEIFGRFNEFDEELSPVPSVLLERILSENSENSAGPVFIYKILSNPTLLTIGEERETSGVRNTKYSNFVLSQIRRILLELNISNVQPYKKLMDEVGLSNTRLNRSASLNGNRRSKRGGRNNNRSNHNGNSGGNQQYGHQQQQQVQSQQQQPQQHQYVDQHHVQRQHQQSQPQSHQQYSVAPQLSNQYQHQYQMLMAQQLSGSGQVPTQMQGQDFYSQQQDQAVMQQLEQLSLSSAAMGYNSNPDTPNIKSSQRTSFL</sequence>
<dbReference type="InterPro" id="IPR033133">
    <property type="entry name" value="PUM-HD"/>
</dbReference>
<dbReference type="PROSITE" id="PS50302">
    <property type="entry name" value="PUM"/>
    <property type="match status" value="2"/>
</dbReference>
<proteinExistence type="predicted"/>
<evidence type="ECO:0000259" key="4">
    <source>
        <dbReference type="PROSITE" id="PS50303"/>
    </source>
</evidence>
<dbReference type="PROSITE" id="PS50303">
    <property type="entry name" value="PUM_HD"/>
    <property type="match status" value="1"/>
</dbReference>
<feature type="region of interest" description="Disordered" evidence="3">
    <location>
        <begin position="1"/>
        <end position="52"/>
    </location>
</feature>
<feature type="repeat" description="Pumilio" evidence="2">
    <location>
        <begin position="645"/>
        <end position="681"/>
    </location>
</feature>
<gene>
    <name evidence="5" type="primary">PUF2</name>
    <name evidence="5" type="ORF">CAAN4_A11892</name>
</gene>
<evidence type="ECO:0000256" key="2">
    <source>
        <dbReference type="PROSITE-ProRule" id="PRU00317"/>
    </source>
</evidence>
<feature type="repeat" description="Pumilio" evidence="2">
    <location>
        <begin position="683"/>
        <end position="721"/>
    </location>
</feature>
<dbReference type="Proteomes" id="UP001497600">
    <property type="component" value="Chromosome A"/>
</dbReference>
<evidence type="ECO:0000256" key="3">
    <source>
        <dbReference type="SAM" id="MobiDB-lite"/>
    </source>
</evidence>
<dbReference type="SMART" id="SM00025">
    <property type="entry name" value="Pumilio"/>
    <property type="match status" value="5"/>
</dbReference>
<feature type="compositionally biased region" description="Polar residues" evidence="3">
    <location>
        <begin position="123"/>
        <end position="149"/>
    </location>
</feature>
<feature type="region of interest" description="Disordered" evidence="3">
    <location>
        <begin position="123"/>
        <end position="183"/>
    </location>
</feature>
<feature type="region of interest" description="Disordered" evidence="3">
    <location>
        <begin position="228"/>
        <end position="319"/>
    </location>
</feature>
<keyword evidence="1" id="KW-0677">Repeat</keyword>
<evidence type="ECO:0000313" key="6">
    <source>
        <dbReference type="Proteomes" id="UP001497600"/>
    </source>
</evidence>
<dbReference type="EMBL" id="OZ004253">
    <property type="protein sequence ID" value="CAK7894323.1"/>
    <property type="molecule type" value="Genomic_DNA"/>
</dbReference>
<dbReference type="InterPro" id="IPR011989">
    <property type="entry name" value="ARM-like"/>
</dbReference>
<evidence type="ECO:0000313" key="5">
    <source>
        <dbReference type="EMBL" id="CAK7894323.1"/>
    </source>
</evidence>
<dbReference type="InterPro" id="IPR052645">
    <property type="entry name" value="Pumilio_domain_protein"/>
</dbReference>
<feature type="compositionally biased region" description="Polar residues" evidence="3">
    <location>
        <begin position="458"/>
        <end position="474"/>
    </location>
</feature>
<feature type="compositionally biased region" description="Polar residues" evidence="3">
    <location>
        <begin position="238"/>
        <end position="249"/>
    </location>
</feature>
<feature type="region of interest" description="Disordered" evidence="3">
    <location>
        <begin position="1072"/>
        <end position="1093"/>
    </location>
</feature>
<feature type="compositionally biased region" description="Polar residues" evidence="3">
    <location>
        <begin position="258"/>
        <end position="278"/>
    </location>
</feature>
<feature type="region of interest" description="Disordered" evidence="3">
    <location>
        <begin position="938"/>
        <end position="1015"/>
    </location>
</feature>
<feature type="compositionally biased region" description="Polar residues" evidence="3">
    <location>
        <begin position="21"/>
        <end position="52"/>
    </location>
</feature>
<feature type="region of interest" description="Disordered" evidence="3">
    <location>
        <begin position="572"/>
        <end position="593"/>
    </location>
</feature>
<dbReference type="Pfam" id="PF00806">
    <property type="entry name" value="PUF"/>
    <property type="match status" value="3"/>
</dbReference>
<organism evidence="5 6">
    <name type="scientific">[Candida] anglica</name>
    <dbReference type="NCBI Taxonomy" id="148631"/>
    <lineage>
        <taxon>Eukaryota</taxon>
        <taxon>Fungi</taxon>
        <taxon>Dikarya</taxon>
        <taxon>Ascomycota</taxon>
        <taxon>Saccharomycotina</taxon>
        <taxon>Pichiomycetes</taxon>
        <taxon>Debaryomycetaceae</taxon>
        <taxon>Kurtzmaniella</taxon>
    </lineage>
</organism>
<feature type="compositionally biased region" description="Low complexity" evidence="3">
    <location>
        <begin position="279"/>
        <end position="319"/>
    </location>
</feature>
<dbReference type="SUPFAM" id="SSF48371">
    <property type="entry name" value="ARM repeat"/>
    <property type="match status" value="1"/>
</dbReference>